<dbReference type="SUPFAM" id="SSF48576">
    <property type="entry name" value="Terpenoid synthases"/>
    <property type="match status" value="1"/>
</dbReference>
<dbReference type="Gene3D" id="1.10.600.10">
    <property type="entry name" value="Farnesyl Diphosphate Synthase"/>
    <property type="match status" value="1"/>
</dbReference>
<dbReference type="GO" id="GO:0046872">
    <property type="term" value="F:metal ion binding"/>
    <property type="evidence" value="ECO:0007669"/>
    <property type="project" value="UniProtKB-KW"/>
</dbReference>
<dbReference type="CDD" id="cd00685">
    <property type="entry name" value="Trans_IPPS_HT"/>
    <property type="match status" value="1"/>
</dbReference>
<keyword evidence="1" id="KW-0808">Transferase</keyword>
<dbReference type="OrthoDB" id="6921389at2759"/>
<feature type="region of interest" description="Disordered" evidence="4">
    <location>
        <begin position="133"/>
        <end position="170"/>
    </location>
</feature>
<feature type="compositionally biased region" description="Polar residues" evidence="4">
    <location>
        <begin position="208"/>
        <end position="224"/>
    </location>
</feature>
<sequence length="578" mass="64000">MAFQHRPPPACLACLILSETNRAIAITADTSPSLRSRHTYIHTPDYHKPHTWDRPLHSQGMPGILTSEALEGYLQLVLRLASTRCARVPRTPPLSQAPNAPQYDAAIPSSSSRHQSLALFAYEAKPSFAVSSTVSSSLSLPRRATSTSTSTLDTASNTTRMIPTADPSFPLDSPALSPSILHMLSLSPKDLDKMSSNPLASPNAIPPRTSSTGITASLNSTPTKSVLRPVPEGDWLSQKQRSPKTNHPNPGFGIMQAPNPPPDPERYAHEDLNFTAQRTWNDEKEKVVRGPYDYVISHPGKDFRAQLIGAFNAWLDVPKESLDIITRVVGMLHESSLLIDDVQDSSELRRGFPVAHNIFGVAQTINSANYIYFAALQELQRLNNPELITIFSEELVNLHRGQGMDLFWRDTLTCPTEEDYLEMVGNKTGGLFRLGIKLMAAESSVDTDCAPLVNLIGLIFQIRDDYMNLSSKEYSHNKGMCEDLTEGKFSFPVIHSIRSNPTNLQLVNILKQKTSDIQVKHYAVAYMESTGSFEYTRKVLATLIERARKMVDDVDQGRGYTKGIQKILDKMSIPCSSP</sequence>
<reference evidence="5" key="1">
    <citation type="journal article" date="2020" name="BMC Genomics">
        <title>Correction to: Identification and distribution of gene clusters required for synthesis of sphingolipid metabolism inhibitors in diverse species of the filamentous fungus Fusarium.</title>
        <authorList>
            <person name="Kim H.S."/>
            <person name="Lohmar J.M."/>
            <person name="Busman M."/>
            <person name="Brown D.W."/>
            <person name="Naumann T.A."/>
            <person name="Divon H.H."/>
            <person name="Lysoe E."/>
            <person name="Uhlig S."/>
            <person name="Proctor R.H."/>
        </authorList>
    </citation>
    <scope>NUCLEOTIDE SEQUENCE</scope>
    <source>
        <strain evidence="5">NRRL 22465</strain>
    </source>
</reference>
<organism evidence="5 6">
    <name type="scientific">Fusarium zealandicum</name>
    <dbReference type="NCBI Taxonomy" id="1053134"/>
    <lineage>
        <taxon>Eukaryota</taxon>
        <taxon>Fungi</taxon>
        <taxon>Dikarya</taxon>
        <taxon>Ascomycota</taxon>
        <taxon>Pezizomycotina</taxon>
        <taxon>Sordariomycetes</taxon>
        <taxon>Hypocreomycetidae</taxon>
        <taxon>Hypocreales</taxon>
        <taxon>Nectriaceae</taxon>
        <taxon>Fusarium</taxon>
        <taxon>Fusarium staphyleae species complex</taxon>
    </lineage>
</organism>
<dbReference type="InterPro" id="IPR033749">
    <property type="entry name" value="Polyprenyl_synt_CS"/>
</dbReference>
<evidence type="ECO:0000256" key="2">
    <source>
        <dbReference type="ARBA" id="ARBA00022723"/>
    </source>
</evidence>
<comment type="caution">
    <text evidence="5">The sequence shown here is derived from an EMBL/GenBank/DDBJ whole genome shotgun (WGS) entry which is preliminary data.</text>
</comment>
<feature type="compositionally biased region" description="Low complexity" evidence="4">
    <location>
        <begin position="133"/>
        <end position="160"/>
    </location>
</feature>
<dbReference type="Proteomes" id="UP000635477">
    <property type="component" value="Unassembled WGS sequence"/>
</dbReference>
<accession>A0A8H4UTY5</accession>
<dbReference type="SFLD" id="SFLDS00005">
    <property type="entry name" value="Isoprenoid_Synthase_Type_I"/>
    <property type="match status" value="1"/>
</dbReference>
<dbReference type="PANTHER" id="PTHR12001">
    <property type="entry name" value="GERANYLGERANYL PYROPHOSPHATE SYNTHASE"/>
    <property type="match status" value="1"/>
</dbReference>
<dbReference type="GO" id="GO:0046165">
    <property type="term" value="P:alcohol biosynthetic process"/>
    <property type="evidence" value="ECO:0007669"/>
    <property type="project" value="UniProtKB-ARBA"/>
</dbReference>
<proteinExistence type="predicted"/>
<dbReference type="PROSITE" id="PS00444">
    <property type="entry name" value="POLYPRENYL_SYNTHASE_2"/>
    <property type="match status" value="1"/>
</dbReference>
<dbReference type="PROSITE" id="PS00723">
    <property type="entry name" value="POLYPRENYL_SYNTHASE_1"/>
    <property type="match status" value="1"/>
</dbReference>
<dbReference type="Pfam" id="PF00348">
    <property type="entry name" value="polyprenyl_synt"/>
    <property type="match status" value="1"/>
</dbReference>
<dbReference type="PANTHER" id="PTHR12001:SF44">
    <property type="entry name" value="GERANYLGERANYL PYROPHOSPHATE SYNTHASE"/>
    <property type="match status" value="1"/>
</dbReference>
<evidence type="ECO:0000256" key="4">
    <source>
        <dbReference type="SAM" id="MobiDB-lite"/>
    </source>
</evidence>
<keyword evidence="2" id="KW-0479">Metal-binding</keyword>
<evidence type="ECO:0000313" key="5">
    <source>
        <dbReference type="EMBL" id="KAF4983319.1"/>
    </source>
</evidence>
<dbReference type="EMBL" id="JABEYC010000070">
    <property type="protein sequence ID" value="KAF4983319.1"/>
    <property type="molecule type" value="Genomic_DNA"/>
</dbReference>
<dbReference type="AlphaFoldDB" id="A0A8H4UTY5"/>
<evidence type="ECO:0008006" key="7">
    <source>
        <dbReference type="Google" id="ProtNLM"/>
    </source>
</evidence>
<dbReference type="GO" id="GO:0043386">
    <property type="term" value="P:mycotoxin biosynthetic process"/>
    <property type="evidence" value="ECO:0007669"/>
    <property type="project" value="UniProtKB-ARBA"/>
</dbReference>
<feature type="region of interest" description="Disordered" evidence="4">
    <location>
        <begin position="193"/>
        <end position="252"/>
    </location>
</feature>
<gene>
    <name evidence="5" type="ORF">FZEAL_1257</name>
</gene>
<reference evidence="5" key="2">
    <citation type="submission" date="2020-05" db="EMBL/GenBank/DDBJ databases">
        <authorList>
            <person name="Kim H.-S."/>
            <person name="Proctor R.H."/>
            <person name="Brown D.W."/>
        </authorList>
    </citation>
    <scope>NUCLEOTIDE SEQUENCE</scope>
    <source>
        <strain evidence="5">NRRL 22465</strain>
    </source>
</reference>
<evidence type="ECO:0000256" key="3">
    <source>
        <dbReference type="ARBA" id="ARBA00022842"/>
    </source>
</evidence>
<dbReference type="GO" id="GO:0004659">
    <property type="term" value="F:prenyltransferase activity"/>
    <property type="evidence" value="ECO:0007669"/>
    <property type="project" value="InterPro"/>
</dbReference>
<dbReference type="InterPro" id="IPR000092">
    <property type="entry name" value="Polyprenyl_synt"/>
</dbReference>
<dbReference type="GO" id="GO:0008299">
    <property type="term" value="P:isoprenoid biosynthetic process"/>
    <property type="evidence" value="ECO:0007669"/>
    <property type="project" value="InterPro"/>
</dbReference>
<keyword evidence="6" id="KW-1185">Reference proteome</keyword>
<protein>
    <recommendedName>
        <fullName evidence="7">(2E,6E)-farnesyl diphosphate synthase</fullName>
    </recommendedName>
</protein>
<feature type="region of interest" description="Disordered" evidence="4">
    <location>
        <begin position="89"/>
        <end position="108"/>
    </location>
</feature>
<name>A0A8H4UTY5_9HYPO</name>
<evidence type="ECO:0000256" key="1">
    <source>
        <dbReference type="ARBA" id="ARBA00022679"/>
    </source>
</evidence>
<evidence type="ECO:0000313" key="6">
    <source>
        <dbReference type="Proteomes" id="UP000635477"/>
    </source>
</evidence>
<dbReference type="InterPro" id="IPR008949">
    <property type="entry name" value="Isoprenoid_synthase_dom_sf"/>
</dbReference>
<keyword evidence="3" id="KW-0460">Magnesium</keyword>
<feature type="compositionally biased region" description="Polar residues" evidence="4">
    <location>
        <begin position="237"/>
        <end position="248"/>
    </location>
</feature>